<dbReference type="Gramene" id="PHT76765">
    <property type="protein sequence ID" value="PHT76765"/>
    <property type="gene ID" value="T459_20287"/>
</dbReference>
<keyword evidence="1" id="KW-0472">Membrane</keyword>
<reference evidence="2 3" key="2">
    <citation type="journal article" date="2017" name="Genome Biol.">
        <title>New reference genome sequences of hot pepper reveal the massive evolution of plant disease-resistance genes by retroduplication.</title>
        <authorList>
            <person name="Kim S."/>
            <person name="Park J."/>
            <person name="Yeom S.I."/>
            <person name="Kim Y.M."/>
            <person name="Seo E."/>
            <person name="Kim K.T."/>
            <person name="Kim M.S."/>
            <person name="Lee J.M."/>
            <person name="Cheong K."/>
            <person name="Shin H.S."/>
            <person name="Kim S.B."/>
            <person name="Han K."/>
            <person name="Lee J."/>
            <person name="Park M."/>
            <person name="Lee H.A."/>
            <person name="Lee H.Y."/>
            <person name="Lee Y."/>
            <person name="Oh S."/>
            <person name="Lee J.H."/>
            <person name="Choi E."/>
            <person name="Choi E."/>
            <person name="Lee S.E."/>
            <person name="Jeon J."/>
            <person name="Kim H."/>
            <person name="Choi G."/>
            <person name="Song H."/>
            <person name="Lee J."/>
            <person name="Lee S.C."/>
            <person name="Kwon J.K."/>
            <person name="Lee H.Y."/>
            <person name="Koo N."/>
            <person name="Hong Y."/>
            <person name="Kim R.W."/>
            <person name="Kang W.H."/>
            <person name="Huh J.H."/>
            <person name="Kang B.C."/>
            <person name="Yang T.J."/>
            <person name="Lee Y.H."/>
            <person name="Bennetzen J.L."/>
            <person name="Choi D."/>
        </authorList>
    </citation>
    <scope>NUCLEOTIDE SEQUENCE [LARGE SCALE GENOMIC DNA]</scope>
    <source>
        <strain evidence="3">cv. CM334</strain>
    </source>
</reference>
<gene>
    <name evidence="2" type="ORF">T459_20287</name>
</gene>
<accession>A0A2G2Z4I2</accession>
<dbReference type="Proteomes" id="UP000222542">
    <property type="component" value="Unassembled WGS sequence"/>
</dbReference>
<keyword evidence="1" id="KW-0812">Transmembrane</keyword>
<keyword evidence="3" id="KW-1185">Reference proteome</keyword>
<evidence type="ECO:0000313" key="2">
    <source>
        <dbReference type="EMBL" id="PHT76765.1"/>
    </source>
</evidence>
<dbReference type="AlphaFoldDB" id="A0A2G2Z4I2"/>
<sequence>MEMLSNIIAISCVAFLLVYTWKIFNWAWFRPKKLEKYLIENGLKGNPYKLLYGDLKELNKSVIEAQSKPINFSDDIAQKLIPFFLNAINKNGGIPYKSAIPRPIWNPPLTRWGSLQPEYAAKVGVPESDTPHDT</sequence>
<feature type="transmembrane region" description="Helical" evidence="1">
    <location>
        <begin position="6"/>
        <end position="29"/>
    </location>
</feature>
<organism evidence="2 3">
    <name type="scientific">Capsicum annuum</name>
    <name type="common">Capsicum pepper</name>
    <dbReference type="NCBI Taxonomy" id="4072"/>
    <lineage>
        <taxon>Eukaryota</taxon>
        <taxon>Viridiplantae</taxon>
        <taxon>Streptophyta</taxon>
        <taxon>Embryophyta</taxon>
        <taxon>Tracheophyta</taxon>
        <taxon>Spermatophyta</taxon>
        <taxon>Magnoliopsida</taxon>
        <taxon>eudicotyledons</taxon>
        <taxon>Gunneridae</taxon>
        <taxon>Pentapetalae</taxon>
        <taxon>asterids</taxon>
        <taxon>lamiids</taxon>
        <taxon>Solanales</taxon>
        <taxon>Solanaceae</taxon>
        <taxon>Solanoideae</taxon>
        <taxon>Capsiceae</taxon>
        <taxon>Capsicum</taxon>
    </lineage>
</organism>
<dbReference type="EMBL" id="AYRZ02000007">
    <property type="protein sequence ID" value="PHT76765.1"/>
    <property type="molecule type" value="Genomic_DNA"/>
</dbReference>
<evidence type="ECO:0000256" key="1">
    <source>
        <dbReference type="SAM" id="Phobius"/>
    </source>
</evidence>
<reference evidence="2 3" key="1">
    <citation type="journal article" date="2014" name="Nat. Genet.">
        <title>Genome sequence of the hot pepper provides insights into the evolution of pungency in Capsicum species.</title>
        <authorList>
            <person name="Kim S."/>
            <person name="Park M."/>
            <person name="Yeom S.I."/>
            <person name="Kim Y.M."/>
            <person name="Lee J.M."/>
            <person name="Lee H.A."/>
            <person name="Seo E."/>
            <person name="Choi J."/>
            <person name="Cheong K."/>
            <person name="Kim K.T."/>
            <person name="Jung K."/>
            <person name="Lee G.W."/>
            <person name="Oh S.K."/>
            <person name="Bae C."/>
            <person name="Kim S.B."/>
            <person name="Lee H.Y."/>
            <person name="Kim S.Y."/>
            <person name="Kim M.S."/>
            <person name="Kang B.C."/>
            <person name="Jo Y.D."/>
            <person name="Yang H.B."/>
            <person name="Jeong H.J."/>
            <person name="Kang W.H."/>
            <person name="Kwon J.K."/>
            <person name="Shin C."/>
            <person name="Lim J.Y."/>
            <person name="Park J.H."/>
            <person name="Huh J.H."/>
            <person name="Kim J.S."/>
            <person name="Kim B.D."/>
            <person name="Cohen O."/>
            <person name="Paran I."/>
            <person name="Suh M.C."/>
            <person name="Lee S.B."/>
            <person name="Kim Y.K."/>
            <person name="Shin Y."/>
            <person name="Noh S.J."/>
            <person name="Park J."/>
            <person name="Seo Y.S."/>
            <person name="Kwon S.Y."/>
            <person name="Kim H.A."/>
            <person name="Park J.M."/>
            <person name="Kim H.J."/>
            <person name="Choi S.B."/>
            <person name="Bosland P.W."/>
            <person name="Reeves G."/>
            <person name="Jo S.H."/>
            <person name="Lee B.W."/>
            <person name="Cho H.T."/>
            <person name="Choi H.S."/>
            <person name="Lee M.S."/>
            <person name="Yu Y."/>
            <person name="Do Choi Y."/>
            <person name="Park B.S."/>
            <person name="van Deynze A."/>
            <person name="Ashrafi H."/>
            <person name="Hill T."/>
            <person name="Kim W.T."/>
            <person name="Pai H.S."/>
            <person name="Ahn H.K."/>
            <person name="Yeam I."/>
            <person name="Giovannoni J.J."/>
            <person name="Rose J.K."/>
            <person name="Sorensen I."/>
            <person name="Lee S.J."/>
            <person name="Kim R.W."/>
            <person name="Choi I.Y."/>
            <person name="Choi B.S."/>
            <person name="Lim J.S."/>
            <person name="Lee Y.H."/>
            <person name="Choi D."/>
        </authorList>
    </citation>
    <scope>NUCLEOTIDE SEQUENCE [LARGE SCALE GENOMIC DNA]</scope>
    <source>
        <strain evidence="3">cv. CM334</strain>
    </source>
</reference>
<name>A0A2G2Z4I2_CAPAN</name>
<keyword evidence="1" id="KW-1133">Transmembrane helix</keyword>
<protein>
    <submittedName>
        <fullName evidence="2">Uncharacterized protein</fullName>
    </submittedName>
</protein>
<evidence type="ECO:0000313" key="3">
    <source>
        <dbReference type="Proteomes" id="UP000222542"/>
    </source>
</evidence>
<dbReference type="STRING" id="4072.A0A2G2Z4I2"/>
<comment type="caution">
    <text evidence="2">The sequence shown here is derived from an EMBL/GenBank/DDBJ whole genome shotgun (WGS) entry which is preliminary data.</text>
</comment>
<proteinExistence type="predicted"/>